<dbReference type="STRING" id="137658.SAMN05216186_11253"/>
<dbReference type="EMBL" id="FNFD01000012">
    <property type="protein sequence ID" value="SDK93751.1"/>
    <property type="molecule type" value="Genomic_DNA"/>
</dbReference>
<protein>
    <submittedName>
        <fullName evidence="1">Uncharacterized protein</fullName>
    </submittedName>
</protein>
<dbReference type="OrthoDB" id="6904232at2"/>
<keyword evidence="2" id="KW-1185">Reference proteome</keyword>
<gene>
    <name evidence="1" type="ORF">SAMN05216186_11253</name>
</gene>
<dbReference type="AlphaFoldDB" id="A0A1G9FZA9"/>
<organism evidence="1 2">
    <name type="scientific">Pseudomonas indica</name>
    <dbReference type="NCBI Taxonomy" id="137658"/>
    <lineage>
        <taxon>Bacteria</taxon>
        <taxon>Pseudomonadati</taxon>
        <taxon>Pseudomonadota</taxon>
        <taxon>Gammaproteobacteria</taxon>
        <taxon>Pseudomonadales</taxon>
        <taxon>Pseudomonadaceae</taxon>
        <taxon>Pseudomonas</taxon>
    </lineage>
</organism>
<accession>A0A1G9FZA9</accession>
<dbReference type="Proteomes" id="UP000198706">
    <property type="component" value="Unassembled WGS sequence"/>
</dbReference>
<evidence type="ECO:0000313" key="2">
    <source>
        <dbReference type="Proteomes" id="UP000198706"/>
    </source>
</evidence>
<name>A0A1G9FZA9_9PSED</name>
<dbReference type="RefSeq" id="WP_139198573.1">
    <property type="nucleotide sequence ID" value="NZ_CBKZNZ010000031.1"/>
</dbReference>
<proteinExistence type="predicted"/>
<reference evidence="1 2" key="1">
    <citation type="submission" date="2016-10" db="EMBL/GenBank/DDBJ databases">
        <authorList>
            <person name="de Groot N.N."/>
        </authorList>
    </citation>
    <scope>NUCLEOTIDE SEQUENCE [LARGE SCALE GENOMIC DNA]</scope>
    <source>
        <strain evidence="1 2">JCM 21544</strain>
    </source>
</reference>
<sequence>MRKTRWLFAGGAVLLAGITGMAGYAVGLQASGDRDLFCPGGFQDYRTRVVLRGDQGVTIPADTVLRLRFCEYNAQARLEFRLDKGDFDTVEPLPDDPERGRWLYGLGP</sequence>
<evidence type="ECO:0000313" key="1">
    <source>
        <dbReference type="EMBL" id="SDK93751.1"/>
    </source>
</evidence>